<accession>A0A4Q7PH52</accession>
<dbReference type="Pfam" id="PF00578">
    <property type="entry name" value="AhpC-TSA"/>
    <property type="match status" value="1"/>
</dbReference>
<dbReference type="CDD" id="cd02966">
    <property type="entry name" value="TlpA_like_family"/>
    <property type="match status" value="1"/>
</dbReference>
<name>A0A4Q7PH52_9BACT</name>
<comment type="subcellular location">
    <subcellularLocation>
        <location evidence="1">Cell envelope</location>
    </subcellularLocation>
</comment>
<dbReference type="EMBL" id="SGXG01000001">
    <property type="protein sequence ID" value="RZS98232.1"/>
    <property type="molecule type" value="Genomic_DNA"/>
</dbReference>
<evidence type="ECO:0000313" key="7">
    <source>
        <dbReference type="EMBL" id="RZS98232.1"/>
    </source>
</evidence>
<evidence type="ECO:0000256" key="3">
    <source>
        <dbReference type="ARBA" id="ARBA00023157"/>
    </source>
</evidence>
<dbReference type="PANTHER" id="PTHR42852">
    <property type="entry name" value="THIOL:DISULFIDE INTERCHANGE PROTEIN DSBE"/>
    <property type="match status" value="1"/>
</dbReference>
<dbReference type="InterPro" id="IPR000866">
    <property type="entry name" value="AhpC/TSA"/>
</dbReference>
<evidence type="ECO:0000256" key="1">
    <source>
        <dbReference type="ARBA" id="ARBA00004196"/>
    </source>
</evidence>
<proteinExistence type="predicted"/>
<dbReference type="SUPFAM" id="SSF52833">
    <property type="entry name" value="Thioredoxin-like"/>
    <property type="match status" value="1"/>
</dbReference>
<dbReference type="InterPro" id="IPR036249">
    <property type="entry name" value="Thioredoxin-like_sf"/>
</dbReference>
<organism evidence="7 8">
    <name type="scientific">Cecembia calidifontis</name>
    <dbReference type="NCBI Taxonomy" id="1187080"/>
    <lineage>
        <taxon>Bacteria</taxon>
        <taxon>Pseudomonadati</taxon>
        <taxon>Bacteroidota</taxon>
        <taxon>Cytophagia</taxon>
        <taxon>Cytophagales</taxon>
        <taxon>Cyclobacteriaceae</taxon>
        <taxon>Cecembia</taxon>
    </lineage>
</organism>
<dbReference type="PROSITE" id="PS51352">
    <property type="entry name" value="THIOREDOXIN_2"/>
    <property type="match status" value="1"/>
</dbReference>
<keyword evidence="2" id="KW-0201">Cytochrome c-type biogenesis</keyword>
<gene>
    <name evidence="7" type="ORF">BC751_3872</name>
</gene>
<comment type="caution">
    <text evidence="7">The sequence shown here is derived from an EMBL/GenBank/DDBJ whole genome shotgun (WGS) entry which is preliminary data.</text>
</comment>
<protein>
    <submittedName>
        <fullName evidence="7">Peroxiredoxin</fullName>
    </submittedName>
</protein>
<dbReference type="OrthoDB" id="6399635at2"/>
<evidence type="ECO:0000259" key="6">
    <source>
        <dbReference type="PROSITE" id="PS51352"/>
    </source>
</evidence>
<dbReference type="InterPro" id="IPR025380">
    <property type="entry name" value="DUF4369"/>
</dbReference>
<dbReference type="GO" id="GO:0030313">
    <property type="term" value="C:cell envelope"/>
    <property type="evidence" value="ECO:0007669"/>
    <property type="project" value="UniProtKB-SubCell"/>
</dbReference>
<evidence type="ECO:0000256" key="4">
    <source>
        <dbReference type="ARBA" id="ARBA00023284"/>
    </source>
</evidence>
<dbReference type="AlphaFoldDB" id="A0A4Q7PH52"/>
<dbReference type="Gene3D" id="3.40.30.10">
    <property type="entry name" value="Glutaredoxin"/>
    <property type="match status" value="1"/>
</dbReference>
<dbReference type="GO" id="GO:0016491">
    <property type="term" value="F:oxidoreductase activity"/>
    <property type="evidence" value="ECO:0007669"/>
    <property type="project" value="InterPro"/>
</dbReference>
<dbReference type="PANTHER" id="PTHR42852:SF6">
    <property type="entry name" value="THIOL:DISULFIDE INTERCHANGE PROTEIN DSBE"/>
    <property type="match status" value="1"/>
</dbReference>
<dbReference type="RefSeq" id="WP_130276974.1">
    <property type="nucleotide sequence ID" value="NZ_SGXG01000001.1"/>
</dbReference>
<dbReference type="InterPro" id="IPR013766">
    <property type="entry name" value="Thioredoxin_domain"/>
</dbReference>
<keyword evidence="3" id="KW-1015">Disulfide bond</keyword>
<dbReference type="Proteomes" id="UP000292209">
    <property type="component" value="Unassembled WGS sequence"/>
</dbReference>
<feature type="domain" description="Thioredoxin" evidence="6">
    <location>
        <begin position="234"/>
        <end position="372"/>
    </location>
</feature>
<keyword evidence="8" id="KW-1185">Reference proteome</keyword>
<evidence type="ECO:0000256" key="2">
    <source>
        <dbReference type="ARBA" id="ARBA00022748"/>
    </source>
</evidence>
<dbReference type="Pfam" id="PF14289">
    <property type="entry name" value="DUF4369"/>
    <property type="match status" value="1"/>
</dbReference>
<dbReference type="InterPro" id="IPR050553">
    <property type="entry name" value="Thioredoxin_ResA/DsbE_sf"/>
</dbReference>
<reference evidence="7 8" key="1">
    <citation type="submission" date="2019-02" db="EMBL/GenBank/DDBJ databases">
        <title>Genomic Encyclopedia of Archaeal and Bacterial Type Strains, Phase II (KMG-II): from individual species to whole genera.</title>
        <authorList>
            <person name="Goeker M."/>
        </authorList>
    </citation>
    <scope>NUCLEOTIDE SEQUENCE [LARGE SCALE GENOMIC DNA]</scope>
    <source>
        <strain evidence="7 8">DSM 21411</strain>
    </source>
</reference>
<evidence type="ECO:0000256" key="5">
    <source>
        <dbReference type="SAM" id="Coils"/>
    </source>
</evidence>
<dbReference type="GO" id="GO:0017004">
    <property type="term" value="P:cytochrome complex assembly"/>
    <property type="evidence" value="ECO:0007669"/>
    <property type="project" value="UniProtKB-KW"/>
</dbReference>
<keyword evidence="4" id="KW-0676">Redox-active center</keyword>
<dbReference type="PROSITE" id="PS51257">
    <property type="entry name" value="PROKAR_LIPOPROTEIN"/>
    <property type="match status" value="1"/>
</dbReference>
<sequence>MKNLSKVLFVFSFSLLLISCGGVGKKEFDGEVVISGKLSHMPEGKIVLSALNDEMSATIAEIIPSSNGKFEYKLTLEGPGFYMLNLMDKKEVRLALYDEDVELIYDFSDEGSLVLKGSQDSQYMLQIEALMKEYEESINGLNNEYFEAMSARDQDKIRDIQLRAMNLESDLGEKVKELVGNMNGSFAALAALPMINPKKDFQFMDELVTKMNQKYPGFKTVQNLMVQLDEMRALSVGQVAPEISLPDPSGKIVNLSDLRGKYVLIDFWAAWCRPCREENPNVVRLYNQYKDKGFEVFGVSLDRTHEAWVKAIEDDHLTWTHVSDLKYFNSVAAATYQINAIPATYMLDPEGKIIAKDLRGPSLENKLKELFD</sequence>
<keyword evidence="5" id="KW-0175">Coiled coil</keyword>
<evidence type="ECO:0000313" key="8">
    <source>
        <dbReference type="Proteomes" id="UP000292209"/>
    </source>
</evidence>
<feature type="coiled-coil region" evidence="5">
    <location>
        <begin position="124"/>
        <end position="151"/>
    </location>
</feature>
<dbReference type="GO" id="GO:0016209">
    <property type="term" value="F:antioxidant activity"/>
    <property type="evidence" value="ECO:0007669"/>
    <property type="project" value="InterPro"/>
</dbReference>